<protein>
    <submittedName>
        <fullName evidence="1">Glycosyltransferase involved in cell wall bisynthesis</fullName>
    </submittedName>
</protein>
<dbReference type="Gene3D" id="3.40.50.2000">
    <property type="entry name" value="Glycogen Phosphorylase B"/>
    <property type="match status" value="2"/>
</dbReference>
<proteinExistence type="predicted"/>
<dbReference type="AlphaFoldDB" id="A0A1M5YYC3"/>
<dbReference type="Gene3D" id="3.40.50.720">
    <property type="entry name" value="NAD(P)-binding Rossmann-like Domain"/>
    <property type="match status" value="1"/>
</dbReference>
<reference evidence="2" key="1">
    <citation type="submission" date="2016-11" db="EMBL/GenBank/DDBJ databases">
        <authorList>
            <person name="Varghese N."/>
            <person name="Submissions S."/>
        </authorList>
    </citation>
    <scope>NUCLEOTIDE SEQUENCE [LARGE SCALE GENOMIC DNA]</scope>
    <source>
        <strain evidence="2">DSM 3071</strain>
    </source>
</reference>
<dbReference type="SUPFAM" id="SSF53756">
    <property type="entry name" value="UDP-Glycosyltransferase/glycogen phosphorylase"/>
    <property type="match status" value="1"/>
</dbReference>
<accession>A0A1M5YYC3</accession>
<dbReference type="GeneID" id="89508476"/>
<organism evidence="1 2">
    <name type="scientific">Butyrivibrio fibrisolvens DSM 3071</name>
    <dbReference type="NCBI Taxonomy" id="1121131"/>
    <lineage>
        <taxon>Bacteria</taxon>
        <taxon>Bacillati</taxon>
        <taxon>Bacillota</taxon>
        <taxon>Clostridia</taxon>
        <taxon>Lachnospirales</taxon>
        <taxon>Lachnospiraceae</taxon>
        <taxon>Butyrivibrio</taxon>
    </lineage>
</organism>
<keyword evidence="1" id="KW-0808">Transferase</keyword>
<dbReference type="Proteomes" id="UP000184278">
    <property type="component" value="Unassembled WGS sequence"/>
</dbReference>
<gene>
    <name evidence="1" type="ORF">SAMN02745229_01799</name>
</gene>
<evidence type="ECO:0000313" key="2">
    <source>
        <dbReference type="Proteomes" id="UP000184278"/>
    </source>
</evidence>
<dbReference type="STRING" id="1121131.SAMN02745229_01799"/>
<name>A0A1M5YYC3_BUTFI</name>
<evidence type="ECO:0000313" key="1">
    <source>
        <dbReference type="EMBL" id="SHI16930.1"/>
    </source>
</evidence>
<keyword evidence="2" id="KW-1185">Reference proteome</keyword>
<dbReference type="GO" id="GO:0016740">
    <property type="term" value="F:transferase activity"/>
    <property type="evidence" value="ECO:0007669"/>
    <property type="project" value="UniProtKB-KW"/>
</dbReference>
<dbReference type="EMBL" id="FQXK01000014">
    <property type="protein sequence ID" value="SHI16930.1"/>
    <property type="molecule type" value="Genomic_DNA"/>
</dbReference>
<dbReference type="OrthoDB" id="9794575at2"/>
<dbReference type="RefSeq" id="WP_073387143.1">
    <property type="nucleotide sequence ID" value="NZ_FQXK01000014.1"/>
</dbReference>
<sequence>MLHGKKIIVFGASENGLYACKYLSKNNEVLFVCDNSEMKWWNRLGDYDVRPPQKILERKDAIVVIALVKRYNEVAFQLYGMGINNIWHFAQYLNLVSRKREFVLRKLPREVPVYIFDKLEKIDSTSNKSVHSYTKNVLICANYFPPIGGSGVQRALKFAKYLSKFGYTPIVVTKGNCETILPIDLSFLDEIKDVKIIRIQEKPYYPEEVSFDDIKLFSNLLYSIGLDRKWIEDYFTILRDKWEFLPDNDVTWFFDCAKEIEKLVDFNNISIVFSTIGPYSSALFGAYIKLKYGIKWVLDYRDPWCLDDDTMKLFYSFRMGRRDFEKKMEVALLNNADYVTSIAEVICKNFLDIIPTIRTKCITNGYDEEDFCVKINDCDESKTFKLVHNGSFYSHFEICPLLELVNELIDEGKVNANNFQFVFNGSDPTKIDGLVDLDKYDIVSFSGYLPHSESIKTILKANVLVIFGAYGKGAYLIYSGKVFEYLRTGVPILSISSPYGVHYEMIEKHDRGITATMKDKEKIKSFIVEKYNAWQKDGLSQIKEPDDYVRSFSREGLTKQLAEVFDEVLEIE</sequence>